<keyword evidence="2" id="KW-1185">Reference proteome</keyword>
<accession>A0A1W0E984</accession>
<dbReference type="AlphaFoldDB" id="A0A1W0E984"/>
<gene>
    <name evidence="1" type="ORF">EHP00_356</name>
</gene>
<name>A0A1W0E984_9MICR</name>
<dbReference type="Gene3D" id="3.40.30.10">
    <property type="entry name" value="Glutaredoxin"/>
    <property type="match status" value="1"/>
</dbReference>
<reference evidence="1 2" key="1">
    <citation type="journal article" date="2017" name="Environ. Microbiol.">
        <title>Decay of the glycolytic pathway and adaptation to intranuclear parasitism within Enterocytozoonidae microsporidia.</title>
        <authorList>
            <person name="Wiredu Boakye D."/>
            <person name="Jaroenlak P."/>
            <person name="Prachumwat A."/>
            <person name="Williams T.A."/>
            <person name="Bateman K.S."/>
            <person name="Itsathitphaisarn O."/>
            <person name="Sritunyalucksana K."/>
            <person name="Paszkiewicz K.H."/>
            <person name="Moore K.A."/>
            <person name="Stentiford G.D."/>
            <person name="Williams B.A."/>
        </authorList>
    </citation>
    <scope>NUCLEOTIDE SEQUENCE [LARGE SCALE GENOMIC DNA]</scope>
    <source>
        <strain evidence="1 2">TH1</strain>
    </source>
</reference>
<dbReference type="VEuPathDB" id="MicrosporidiaDB:EHP00_356"/>
<proteinExistence type="predicted"/>
<dbReference type="OrthoDB" id="2194514at2759"/>
<evidence type="ECO:0000313" key="1">
    <source>
        <dbReference type="EMBL" id="OQS55814.1"/>
    </source>
</evidence>
<dbReference type="Proteomes" id="UP000192758">
    <property type="component" value="Unassembled WGS sequence"/>
</dbReference>
<protein>
    <recommendedName>
        <fullName evidence="3">Glutaredoxin domain-containing protein</fullName>
    </recommendedName>
</protein>
<comment type="caution">
    <text evidence="1">The sequence shown here is derived from an EMBL/GenBank/DDBJ whole genome shotgun (WGS) entry which is preliminary data.</text>
</comment>
<organism evidence="1 2">
    <name type="scientific">Ecytonucleospora hepatopenaei</name>
    <dbReference type="NCBI Taxonomy" id="646526"/>
    <lineage>
        <taxon>Eukaryota</taxon>
        <taxon>Fungi</taxon>
        <taxon>Fungi incertae sedis</taxon>
        <taxon>Microsporidia</taxon>
        <taxon>Enterocytozoonidae</taxon>
        <taxon>Ecytonucleospora</taxon>
    </lineage>
</organism>
<dbReference type="EMBL" id="MNPJ01000001">
    <property type="protein sequence ID" value="OQS55814.1"/>
    <property type="molecule type" value="Genomic_DNA"/>
</dbReference>
<evidence type="ECO:0000313" key="2">
    <source>
        <dbReference type="Proteomes" id="UP000192758"/>
    </source>
</evidence>
<evidence type="ECO:0008006" key="3">
    <source>
        <dbReference type="Google" id="ProtNLM"/>
    </source>
</evidence>
<sequence>MNLCYFFNLIFTVINDERSFEEKVGTNLFVLVYYDKCKHKCLELKKAIEYLSQKYYLIDVKKDADAAKKLNQMGVTAESQYPVMFVNANAQMDPYNSKEVEEKLSVVLKEKLISSPESE</sequence>